<proteinExistence type="predicted"/>
<feature type="domain" description="HTH iclR-type" evidence="4">
    <location>
        <begin position="11"/>
        <end position="73"/>
    </location>
</feature>
<evidence type="ECO:0000256" key="1">
    <source>
        <dbReference type="ARBA" id="ARBA00023015"/>
    </source>
</evidence>
<dbReference type="Gene3D" id="3.30.450.40">
    <property type="match status" value="1"/>
</dbReference>
<keyword evidence="1" id="KW-0805">Transcription regulation</keyword>
<dbReference type="AlphaFoldDB" id="A0AAE3VNI7"/>
<dbReference type="InterPro" id="IPR014757">
    <property type="entry name" value="Tscrpt_reg_IclR_C"/>
</dbReference>
<dbReference type="Pfam" id="PF09339">
    <property type="entry name" value="HTH_IclR"/>
    <property type="match status" value="1"/>
</dbReference>
<dbReference type="PROSITE" id="PS51078">
    <property type="entry name" value="ICLR_ED"/>
    <property type="match status" value="1"/>
</dbReference>
<dbReference type="SUPFAM" id="SSF55781">
    <property type="entry name" value="GAF domain-like"/>
    <property type="match status" value="1"/>
</dbReference>
<evidence type="ECO:0000256" key="2">
    <source>
        <dbReference type="ARBA" id="ARBA00023125"/>
    </source>
</evidence>
<dbReference type="InterPro" id="IPR029016">
    <property type="entry name" value="GAF-like_dom_sf"/>
</dbReference>
<gene>
    <name evidence="6" type="ORF">J2S73_001821</name>
</gene>
<dbReference type="SMART" id="SM00346">
    <property type="entry name" value="HTH_ICLR"/>
    <property type="match status" value="1"/>
</dbReference>
<dbReference type="InterPro" id="IPR050707">
    <property type="entry name" value="HTH_MetabolicPath_Reg"/>
</dbReference>
<reference evidence="6" key="1">
    <citation type="submission" date="2023-07" db="EMBL/GenBank/DDBJ databases">
        <title>Genomic Encyclopedia of Type Strains, Phase IV (KMG-IV): sequencing the most valuable type-strain genomes for metagenomic binning, comparative biology and taxonomic classification.</title>
        <authorList>
            <person name="Goeker M."/>
        </authorList>
    </citation>
    <scope>NUCLEOTIDE SEQUENCE</scope>
    <source>
        <strain evidence="6">DSM 21202</strain>
    </source>
</reference>
<dbReference type="PANTHER" id="PTHR30136">
    <property type="entry name" value="HELIX-TURN-HELIX TRANSCRIPTIONAL REGULATOR, ICLR FAMILY"/>
    <property type="match status" value="1"/>
</dbReference>
<dbReference type="GO" id="GO:0045892">
    <property type="term" value="P:negative regulation of DNA-templated transcription"/>
    <property type="evidence" value="ECO:0007669"/>
    <property type="project" value="TreeGrafter"/>
</dbReference>
<name>A0AAE3VNI7_9HYPH</name>
<dbReference type="GO" id="GO:0003700">
    <property type="term" value="F:DNA-binding transcription factor activity"/>
    <property type="evidence" value="ECO:0007669"/>
    <property type="project" value="TreeGrafter"/>
</dbReference>
<feature type="domain" description="IclR-ED" evidence="5">
    <location>
        <begin position="74"/>
        <end position="259"/>
    </location>
</feature>
<evidence type="ECO:0000313" key="6">
    <source>
        <dbReference type="EMBL" id="MDQ0315364.1"/>
    </source>
</evidence>
<dbReference type="SUPFAM" id="SSF46785">
    <property type="entry name" value="Winged helix' DNA-binding domain"/>
    <property type="match status" value="1"/>
</dbReference>
<dbReference type="Gene3D" id="1.10.10.10">
    <property type="entry name" value="Winged helix-like DNA-binding domain superfamily/Winged helix DNA-binding domain"/>
    <property type="match status" value="1"/>
</dbReference>
<evidence type="ECO:0000259" key="5">
    <source>
        <dbReference type="PROSITE" id="PS51078"/>
    </source>
</evidence>
<evidence type="ECO:0000259" key="4">
    <source>
        <dbReference type="PROSITE" id="PS51077"/>
    </source>
</evidence>
<evidence type="ECO:0000256" key="3">
    <source>
        <dbReference type="ARBA" id="ARBA00023163"/>
    </source>
</evidence>
<dbReference type="InterPro" id="IPR005471">
    <property type="entry name" value="Tscrpt_reg_IclR_N"/>
</dbReference>
<dbReference type="GO" id="GO:0003677">
    <property type="term" value="F:DNA binding"/>
    <property type="evidence" value="ECO:0007669"/>
    <property type="project" value="UniProtKB-KW"/>
</dbReference>
<dbReference type="InterPro" id="IPR036388">
    <property type="entry name" value="WH-like_DNA-bd_sf"/>
</dbReference>
<dbReference type="Pfam" id="PF01614">
    <property type="entry name" value="IclR_C"/>
    <property type="match status" value="1"/>
</dbReference>
<keyword evidence="2 6" id="KW-0238">DNA-binding</keyword>
<protein>
    <submittedName>
        <fullName evidence="6">DNA-binding IclR family transcriptional regulator</fullName>
    </submittedName>
</protein>
<sequence>MNVQKPTAYEVPPVRRAIAVLKYIGAGNTCANISKAAKDLSINRTTLIRLLHTLHDERMIEEREPGAGYRLGLGLVGLASDSMNGRDVIQVSRPRLATLAEKTGLSAHLGILDGRDVVYLVRTSPNAQLVSNVREGTRLPAHATTMGRILLADLDEADLAALYKDAEMEGFSSKTATSYEALAAQIASDRAAGIAWSAANFEQGIGSCACAVFDRTGRAVAAINVSGPDWVFEKDNEKLRDIEADIRRTARDISQNLGCAL</sequence>
<dbReference type="InterPro" id="IPR036390">
    <property type="entry name" value="WH_DNA-bd_sf"/>
</dbReference>
<accession>A0AAE3VNI7</accession>
<keyword evidence="7" id="KW-1185">Reference proteome</keyword>
<dbReference type="EMBL" id="JAUSUL010000002">
    <property type="protein sequence ID" value="MDQ0315364.1"/>
    <property type="molecule type" value="Genomic_DNA"/>
</dbReference>
<keyword evidence="3" id="KW-0804">Transcription</keyword>
<organism evidence="6 7">
    <name type="scientific">Amorphus orientalis</name>
    <dbReference type="NCBI Taxonomy" id="649198"/>
    <lineage>
        <taxon>Bacteria</taxon>
        <taxon>Pseudomonadati</taxon>
        <taxon>Pseudomonadota</taxon>
        <taxon>Alphaproteobacteria</taxon>
        <taxon>Hyphomicrobiales</taxon>
        <taxon>Amorphaceae</taxon>
        <taxon>Amorphus</taxon>
    </lineage>
</organism>
<dbReference type="PROSITE" id="PS51077">
    <property type="entry name" value="HTH_ICLR"/>
    <property type="match status" value="1"/>
</dbReference>
<dbReference type="RefSeq" id="WP_306885198.1">
    <property type="nucleotide sequence ID" value="NZ_JAUSUL010000002.1"/>
</dbReference>
<dbReference type="Proteomes" id="UP001229244">
    <property type="component" value="Unassembled WGS sequence"/>
</dbReference>
<comment type="caution">
    <text evidence="6">The sequence shown here is derived from an EMBL/GenBank/DDBJ whole genome shotgun (WGS) entry which is preliminary data.</text>
</comment>
<evidence type="ECO:0000313" key="7">
    <source>
        <dbReference type="Proteomes" id="UP001229244"/>
    </source>
</evidence>
<dbReference type="PANTHER" id="PTHR30136:SF24">
    <property type="entry name" value="HTH-TYPE TRANSCRIPTIONAL REPRESSOR ALLR"/>
    <property type="match status" value="1"/>
</dbReference>